<feature type="region of interest" description="Disordered" evidence="1">
    <location>
        <begin position="16"/>
        <end position="42"/>
    </location>
</feature>
<feature type="domain" description="Apple" evidence="2">
    <location>
        <begin position="599"/>
        <end position="683"/>
    </location>
</feature>
<dbReference type="InterPro" id="IPR003609">
    <property type="entry name" value="Pan_app"/>
</dbReference>
<feature type="compositionally biased region" description="Low complexity" evidence="1">
    <location>
        <begin position="281"/>
        <end position="300"/>
    </location>
</feature>
<accession>A0A8H4SR08</accession>
<dbReference type="Pfam" id="PF00024">
    <property type="entry name" value="PAN_1"/>
    <property type="match status" value="1"/>
</dbReference>
<dbReference type="InterPro" id="IPR057230">
    <property type="entry name" value="DUF7908"/>
</dbReference>
<dbReference type="AlphaFoldDB" id="A0A8H4SR08"/>
<comment type="caution">
    <text evidence="3">The sequence shown here is derived from an EMBL/GenBank/DDBJ whole genome shotgun (WGS) entry which is preliminary data.</text>
</comment>
<feature type="compositionally biased region" description="Low complexity" evidence="1">
    <location>
        <begin position="547"/>
        <end position="590"/>
    </location>
</feature>
<evidence type="ECO:0000313" key="3">
    <source>
        <dbReference type="EMBL" id="KAF4944113.1"/>
    </source>
</evidence>
<organism evidence="3 4">
    <name type="scientific">Fusarium sarcochroum</name>
    <dbReference type="NCBI Taxonomy" id="1208366"/>
    <lineage>
        <taxon>Eukaryota</taxon>
        <taxon>Fungi</taxon>
        <taxon>Dikarya</taxon>
        <taxon>Ascomycota</taxon>
        <taxon>Pezizomycotina</taxon>
        <taxon>Sordariomycetes</taxon>
        <taxon>Hypocreomycetidae</taxon>
        <taxon>Hypocreales</taxon>
        <taxon>Nectriaceae</taxon>
        <taxon>Fusarium</taxon>
        <taxon>Fusarium lateritium species complex</taxon>
    </lineage>
</organism>
<reference evidence="3" key="2">
    <citation type="submission" date="2020-05" db="EMBL/GenBank/DDBJ databases">
        <authorList>
            <person name="Kim H.-S."/>
            <person name="Proctor R.H."/>
            <person name="Brown D.W."/>
        </authorList>
    </citation>
    <scope>NUCLEOTIDE SEQUENCE</scope>
    <source>
        <strain evidence="3">NRRL 20472</strain>
    </source>
</reference>
<evidence type="ECO:0000256" key="1">
    <source>
        <dbReference type="SAM" id="MobiDB-lite"/>
    </source>
</evidence>
<feature type="region of interest" description="Disordered" evidence="1">
    <location>
        <begin position="342"/>
        <end position="463"/>
    </location>
</feature>
<feature type="region of interest" description="Disordered" evidence="1">
    <location>
        <begin position="547"/>
        <end position="597"/>
    </location>
</feature>
<name>A0A8H4SR08_9HYPO</name>
<keyword evidence="4" id="KW-1185">Reference proteome</keyword>
<dbReference type="Proteomes" id="UP000622797">
    <property type="component" value="Unassembled WGS sequence"/>
</dbReference>
<dbReference type="Pfam" id="PF25485">
    <property type="entry name" value="DUF7908"/>
    <property type="match status" value="1"/>
</dbReference>
<feature type="compositionally biased region" description="Low complexity" evidence="1">
    <location>
        <begin position="433"/>
        <end position="463"/>
    </location>
</feature>
<proteinExistence type="predicted"/>
<protein>
    <recommendedName>
        <fullName evidence="2">Apple domain-containing protein</fullName>
    </recommendedName>
</protein>
<dbReference type="OrthoDB" id="3563678at2759"/>
<evidence type="ECO:0000259" key="2">
    <source>
        <dbReference type="PROSITE" id="PS50948"/>
    </source>
</evidence>
<reference evidence="3" key="1">
    <citation type="journal article" date="2020" name="BMC Genomics">
        <title>Correction to: Identification and distribution of gene clusters required for synthesis of sphingolipid metabolism inhibitors in diverse species of the filamentous fungus Fusarium.</title>
        <authorList>
            <person name="Kim H.S."/>
            <person name="Lohmar J.M."/>
            <person name="Busman M."/>
            <person name="Brown D.W."/>
            <person name="Naumann T.A."/>
            <person name="Divon H.H."/>
            <person name="Lysoe E."/>
            <person name="Uhlig S."/>
            <person name="Proctor R.H."/>
        </authorList>
    </citation>
    <scope>NUCLEOTIDE SEQUENCE</scope>
    <source>
        <strain evidence="3">NRRL 20472</strain>
    </source>
</reference>
<sequence length="687" mass="72080">MEAPADTWCGSLLSSDEADVEQPSAQDSGRLPFAPSLRPTFGRNTSLSTTESAMSTDIQHALASQSSLFTSDVIGTSDFFPFNSESSALDVDPATAQSSFGTSTLPDGLSTVVASTTDIETTSTSTDIIEPPGRAVIFLIQTADNERRAIRRRANSGFIGIDNPELFAGGVPIYYSGEDYKELSAQGRPPGGSITSGFTDSGETLAFRNEELPNGEAGFCQDADGQVHITFTIGPSGCVPVNLAVYGVQQCQDGRITGRDKLTSSLSGTIVSQATNIEGTATTEESLSAQSSSEVPSVSTDLVPSESIHSASQTAELEAFSTHSAYAAESFVSLDSTATALSASEVSTQEPGDTTSPGESFPTEREDLETLSSVSSVSGDSASQPATASTSQISTETSDLQEPTVAFSNDTGFSRTSGVGSQATTEIEESDTETTIKISGLDTTVAPETTEATTTEGDTSTTDVISDADTTEITDTTDTILTIDTTTTEGDTFTVISDADTIVTTDTTTNAGGLPATEAINDDGTTDTTTTNIDTIETFISDTTLPETIDTTTTNDDTTTDLEAPTTTEVETTTAETTTTAEPTTTTEAAPEPEPQFACGDAGFTSPYTYMDVTFDLFCERSYSYLPLDILNVESFGDCLRKCAQNAACNGIVYRRVSRLCILTTETNVFGPDNRFDLAKVVMRGSN</sequence>
<dbReference type="EMBL" id="JABEXW010001387">
    <property type="protein sequence ID" value="KAF4944113.1"/>
    <property type="molecule type" value="Genomic_DNA"/>
</dbReference>
<dbReference type="SUPFAM" id="SSF57414">
    <property type="entry name" value="Hairpin loop containing domain-like"/>
    <property type="match status" value="1"/>
</dbReference>
<evidence type="ECO:0000313" key="4">
    <source>
        <dbReference type="Proteomes" id="UP000622797"/>
    </source>
</evidence>
<dbReference type="PROSITE" id="PS50948">
    <property type="entry name" value="PAN"/>
    <property type="match status" value="1"/>
</dbReference>
<feature type="region of interest" description="Disordered" evidence="1">
    <location>
        <begin position="281"/>
        <end position="310"/>
    </location>
</feature>
<feature type="compositionally biased region" description="Polar residues" evidence="1">
    <location>
        <begin position="345"/>
        <end position="358"/>
    </location>
</feature>
<feature type="compositionally biased region" description="Polar residues" evidence="1">
    <location>
        <begin position="396"/>
        <end position="423"/>
    </location>
</feature>
<gene>
    <name evidence="3" type="ORF">FSARC_14760</name>
</gene>
<feature type="compositionally biased region" description="Low complexity" evidence="1">
    <location>
        <begin position="372"/>
        <end position="395"/>
    </location>
</feature>